<sequence length="212" mass="22903">MSVEPIEHIKWLGHDGFEFTADGVVLVIDPFQVADAPKADIILITHVHHDHCSPDDIARLVKPATVIVTEAESAEKLAGLCDDIRVVTPGDRLTVAGIPIEVVPAYNTDKNFHPKAKSWLGFIVTIDGTRIYHAGDTDLIPEMKSLNVDIALLPVSGTYVMTADEAAAAARLIDPKTVIPMHYDAIVGSKADARALEAALGDRMRVVILEKS</sequence>
<name>A0A5K7ZF00_9BACT</name>
<feature type="domain" description="Metallo-beta-lactamase" evidence="1">
    <location>
        <begin position="13"/>
        <end position="182"/>
    </location>
</feature>
<dbReference type="SMART" id="SM00849">
    <property type="entry name" value="Lactamase_B"/>
    <property type="match status" value="1"/>
</dbReference>
<dbReference type="PANTHER" id="PTHR43546">
    <property type="entry name" value="UPF0173 METAL-DEPENDENT HYDROLASE MJ1163-RELATED"/>
    <property type="match status" value="1"/>
</dbReference>
<proteinExistence type="predicted"/>
<dbReference type="InterPro" id="IPR001279">
    <property type="entry name" value="Metallo-B-lactamas"/>
</dbReference>
<evidence type="ECO:0000259" key="1">
    <source>
        <dbReference type="SMART" id="SM00849"/>
    </source>
</evidence>
<dbReference type="InterPro" id="IPR050114">
    <property type="entry name" value="UPF0173_UPF0282_UlaG_hydrolase"/>
</dbReference>
<dbReference type="Gene3D" id="3.60.15.10">
    <property type="entry name" value="Ribonuclease Z/Hydroxyacylglutathione hydrolase-like"/>
    <property type="match status" value="1"/>
</dbReference>
<accession>A0A5K7ZF00</accession>
<dbReference type="GO" id="GO:0016787">
    <property type="term" value="F:hydrolase activity"/>
    <property type="evidence" value="ECO:0007669"/>
    <property type="project" value="UniProtKB-KW"/>
</dbReference>
<dbReference type="Proteomes" id="UP000425960">
    <property type="component" value="Chromosome"/>
</dbReference>
<evidence type="ECO:0000313" key="3">
    <source>
        <dbReference type="Proteomes" id="UP000425960"/>
    </source>
</evidence>
<dbReference type="Pfam" id="PF13483">
    <property type="entry name" value="Lactamase_B_3"/>
    <property type="match status" value="1"/>
</dbReference>
<dbReference type="PANTHER" id="PTHR43546:SF8">
    <property type="entry name" value="METALLO-BETA-LACTAMASE DOMAIN-CONTAINING PROTEIN"/>
    <property type="match status" value="1"/>
</dbReference>
<dbReference type="SUPFAM" id="SSF56281">
    <property type="entry name" value="Metallo-hydrolase/oxidoreductase"/>
    <property type="match status" value="1"/>
</dbReference>
<keyword evidence="2" id="KW-0378">Hydrolase</keyword>
<dbReference type="KEGG" id="dov:DSCO28_12840"/>
<gene>
    <name evidence="2" type="ORF">DSCO28_12840</name>
</gene>
<organism evidence="2 3">
    <name type="scientific">Desulfosarcina ovata subsp. sediminis</name>
    <dbReference type="NCBI Taxonomy" id="885957"/>
    <lineage>
        <taxon>Bacteria</taxon>
        <taxon>Pseudomonadati</taxon>
        <taxon>Thermodesulfobacteriota</taxon>
        <taxon>Desulfobacteria</taxon>
        <taxon>Desulfobacterales</taxon>
        <taxon>Desulfosarcinaceae</taxon>
        <taxon>Desulfosarcina</taxon>
    </lineage>
</organism>
<dbReference type="EMBL" id="AP021876">
    <property type="protein sequence ID" value="BBO80718.1"/>
    <property type="molecule type" value="Genomic_DNA"/>
</dbReference>
<dbReference type="AlphaFoldDB" id="A0A5K7ZF00"/>
<evidence type="ECO:0000313" key="2">
    <source>
        <dbReference type="EMBL" id="BBO80718.1"/>
    </source>
</evidence>
<reference evidence="2 3" key="1">
    <citation type="submission" date="2019-11" db="EMBL/GenBank/DDBJ databases">
        <title>Comparative genomics of hydrocarbon-degrading Desulfosarcina strains.</title>
        <authorList>
            <person name="Watanabe M."/>
            <person name="Kojima H."/>
            <person name="Fukui M."/>
        </authorList>
    </citation>
    <scope>NUCLEOTIDE SEQUENCE [LARGE SCALE GENOMIC DNA]</scope>
    <source>
        <strain evidence="2 3">28bB2T</strain>
    </source>
</reference>
<dbReference type="RefSeq" id="WP_155309326.1">
    <property type="nucleotide sequence ID" value="NZ_AP021876.1"/>
</dbReference>
<dbReference type="InterPro" id="IPR036866">
    <property type="entry name" value="RibonucZ/Hydroxyglut_hydro"/>
</dbReference>
<protein>
    <submittedName>
        <fullName evidence="2">Metal-dependent hydrolase</fullName>
    </submittedName>
</protein>